<dbReference type="Pfam" id="PF24043">
    <property type="entry name" value="DUF7352"/>
    <property type="match status" value="1"/>
</dbReference>
<feature type="domain" description="DUF7352" evidence="1">
    <location>
        <begin position="1"/>
        <end position="88"/>
    </location>
</feature>
<dbReference type="InterPro" id="IPR055776">
    <property type="entry name" value="DUF7352"/>
</dbReference>
<evidence type="ECO:0000259" key="1">
    <source>
        <dbReference type="Pfam" id="PF24043"/>
    </source>
</evidence>
<proteinExistence type="predicted"/>
<dbReference type="EMBL" id="PP179318">
    <property type="protein sequence ID" value="XAI70136.1"/>
    <property type="molecule type" value="Genomic_DNA"/>
</dbReference>
<reference evidence="2" key="1">
    <citation type="journal article" date="2024" name="J. Gen. Virol.">
        <title>Novel phages of Pseudomonas syringae unveil numerous potential auxiliary metabolic genes.</title>
        <authorList>
            <person name="Feltin C."/>
            <person name="Garneau J.R."/>
            <person name="Morris C.E."/>
            <person name="Berard A."/>
            <person name="Torres-Barcelo C."/>
        </authorList>
    </citation>
    <scope>NUCLEOTIDE SEQUENCE</scope>
</reference>
<sequence length="92" mass="10476">MITVHKYPVQMLEDFSVRMPFGAEVIHVAMQHGQPFMWARVDTDQHEVSYDFGVFGTGHKMTGFPVAEAPHLGSFMMHNENLVFHLFGGIRV</sequence>
<evidence type="ECO:0000313" key="2">
    <source>
        <dbReference type="EMBL" id="XAI70136.1"/>
    </source>
</evidence>
<accession>A0AAU6W0F6</accession>
<name>A0AAU6W0F6_9CAUD</name>
<protein>
    <recommendedName>
        <fullName evidence="1">DUF7352 domain-containing protein</fullName>
    </recommendedName>
</protein>
<organism evidence="2">
    <name type="scientific">Pseudomonas phage Nican01</name>
    <dbReference type="NCBI Taxonomy" id="3138540"/>
    <lineage>
        <taxon>Viruses</taxon>
        <taxon>Duplodnaviria</taxon>
        <taxon>Heunggongvirae</taxon>
        <taxon>Uroviricota</taxon>
        <taxon>Caudoviricetes</taxon>
        <taxon>Nickievirus</taxon>
    </lineage>
</organism>
<gene>
    <name evidence="2" type="ORF">Nican01_00123</name>
</gene>